<evidence type="ECO:0000313" key="2">
    <source>
        <dbReference type="EMBL" id="AHH95599.1"/>
    </source>
</evidence>
<keyword evidence="3" id="KW-1185">Reference proteome</keyword>
<dbReference type="STRING" id="1449976.KALB_2230"/>
<proteinExistence type="predicted"/>
<name>W5WBJ7_9PSEU</name>
<organism evidence="2 3">
    <name type="scientific">Kutzneria albida DSM 43870</name>
    <dbReference type="NCBI Taxonomy" id="1449976"/>
    <lineage>
        <taxon>Bacteria</taxon>
        <taxon>Bacillati</taxon>
        <taxon>Actinomycetota</taxon>
        <taxon>Actinomycetes</taxon>
        <taxon>Pseudonocardiales</taxon>
        <taxon>Pseudonocardiaceae</taxon>
        <taxon>Kutzneria</taxon>
    </lineage>
</organism>
<dbReference type="HOGENOM" id="CLU_016297_0_0_11"/>
<dbReference type="InterPro" id="IPR052189">
    <property type="entry name" value="L-asp_N-monooxygenase_NS-form"/>
</dbReference>
<evidence type="ECO:0000259" key="1">
    <source>
        <dbReference type="Pfam" id="PF13454"/>
    </source>
</evidence>
<feature type="domain" description="FAD-dependent urate hydroxylase HpyO/Asp monooxygenase CreE-like FAD/NAD(P)-binding" evidence="1">
    <location>
        <begin position="6"/>
        <end position="183"/>
    </location>
</feature>
<gene>
    <name evidence="2" type="ORF">KALB_2230</name>
</gene>
<sequence length="626" mass="69435">MSATLVIVGAGPRGTGVLERIAANLPELYGEQELAVHLVDPFPPGAGRVWRYEQSPLLRMNSMAEDVTMWLDESVTCEGPVRTGPSLAQWADSVREEGLGDPELTAELRAMTPASFPSRRLQSRYLEWVFAQVLRDLPERVSVTVHATTATSVTDAPDGRQQVWLADRREPLLADVLVLTLGHLDADPGEEQRDLRMFARVNGLRYLPPEYTADSNLSVLRAGEDVLLRGFGLAFVDAMALLTEGRGGRFHEQPDGSLRYEPSGREPRLHVGSRRGVPYHAKTTYRLRADRPPLPRFFSADAMPDGPLEFRRDVWPLMAKEIAWGYYHELFNGHRERVALDWAEFDRRYAALDWGGAPMRELVETSVPSTVDRLDFEALDKPLRGLRFDTSEQLQRHVHSYVAADVARRTDQSFSADLGAFYALLSAYGQLAALLAAGRLAARDQVHEVDGWWSGFFSFMASGPPDDRLRQLLALSDAGVVRFLGADMWVEADQHGGRFRAGSSSTPEVVTATALVEARLPRPSVRHSRDELLRTLGGVEELLTADRFSHNTGLLRIRAADGRVLDAQGKPHPNRFALGAHTNSRAVAAFARPMVNAPAFRQNDAAAREVLRELAHRAGAPRVRVA</sequence>
<reference evidence="2 3" key="1">
    <citation type="journal article" date="2014" name="BMC Genomics">
        <title>Complete genome sequence of producer of the glycopeptide antibiotic Aculeximycin Kutzneria albida DSM 43870T, a representative of minor genus of Pseudonocardiaceae.</title>
        <authorList>
            <person name="Rebets Y."/>
            <person name="Tokovenko B."/>
            <person name="Lushchyk I."/>
            <person name="Ruckert C."/>
            <person name="Zaburannyi N."/>
            <person name="Bechthold A."/>
            <person name="Kalinowski J."/>
            <person name="Luzhetskyy A."/>
        </authorList>
    </citation>
    <scope>NUCLEOTIDE SEQUENCE [LARGE SCALE GENOMIC DNA]</scope>
    <source>
        <strain evidence="2">DSM 43870</strain>
    </source>
</reference>
<evidence type="ECO:0000313" key="3">
    <source>
        <dbReference type="Proteomes" id="UP000019225"/>
    </source>
</evidence>
<dbReference type="InterPro" id="IPR038732">
    <property type="entry name" value="HpyO/CreE_NAD-binding"/>
</dbReference>
<dbReference type="SUPFAM" id="SSF51905">
    <property type="entry name" value="FAD/NAD(P)-binding domain"/>
    <property type="match status" value="1"/>
</dbReference>
<protein>
    <recommendedName>
        <fullName evidence="1">FAD-dependent urate hydroxylase HpyO/Asp monooxygenase CreE-like FAD/NAD(P)-binding domain-containing protein</fullName>
    </recommendedName>
</protein>
<dbReference type="PANTHER" id="PTHR40254:SF1">
    <property type="entry name" value="BLR0577 PROTEIN"/>
    <property type="match status" value="1"/>
</dbReference>
<accession>W5WBJ7</accession>
<dbReference type="Proteomes" id="UP000019225">
    <property type="component" value="Chromosome"/>
</dbReference>
<dbReference type="PANTHER" id="PTHR40254">
    <property type="entry name" value="BLR0577 PROTEIN"/>
    <property type="match status" value="1"/>
</dbReference>
<dbReference type="KEGG" id="kal:KALB_2230"/>
<dbReference type="InterPro" id="IPR036188">
    <property type="entry name" value="FAD/NAD-bd_sf"/>
</dbReference>
<dbReference type="RefSeq" id="WP_025355773.1">
    <property type="nucleotide sequence ID" value="NZ_CP007155.1"/>
</dbReference>
<dbReference type="Pfam" id="PF13454">
    <property type="entry name" value="NAD_binding_9"/>
    <property type="match status" value="1"/>
</dbReference>
<dbReference type="eggNOG" id="COG4529">
    <property type="taxonomic scope" value="Bacteria"/>
</dbReference>
<dbReference type="EMBL" id="CP007155">
    <property type="protein sequence ID" value="AHH95599.1"/>
    <property type="molecule type" value="Genomic_DNA"/>
</dbReference>
<dbReference type="AlphaFoldDB" id="W5WBJ7"/>
<dbReference type="PATRIC" id="fig|1449976.3.peg.2227"/>